<dbReference type="VEuPathDB" id="TrichDB:TVAG_240090"/>
<dbReference type="VEuPathDB" id="TrichDB:TVAGG3_0090080"/>
<reference evidence="1" key="1">
    <citation type="submission" date="2006-10" db="EMBL/GenBank/DDBJ databases">
        <authorList>
            <person name="Amadeo P."/>
            <person name="Zhao Q."/>
            <person name="Wortman J."/>
            <person name="Fraser-Liggett C."/>
            <person name="Carlton J."/>
        </authorList>
    </citation>
    <scope>NUCLEOTIDE SEQUENCE</scope>
    <source>
        <strain evidence="1">G3</strain>
    </source>
</reference>
<accession>A2EFF1</accession>
<evidence type="ECO:0000313" key="2">
    <source>
        <dbReference type="Proteomes" id="UP000001542"/>
    </source>
</evidence>
<evidence type="ECO:0000313" key="1">
    <source>
        <dbReference type="EMBL" id="EAY08648.1"/>
    </source>
</evidence>
<dbReference type="AlphaFoldDB" id="A2EFF1"/>
<dbReference type="KEGG" id="tva:4766552"/>
<dbReference type="Proteomes" id="UP000001542">
    <property type="component" value="Unassembled WGS sequence"/>
</dbReference>
<sequence length="253" mass="28185">MVDTGIQAVSLGFTQYAPRMFEIIQQHKKYSDMHLRATALLEALVRSNKYAKAAYFANQFASVFPEINVNFKIEAIRLVNRGGCGDKMAVEIAAPIILELTKMQQVSPNILAKLIIDMISRAQTLLPSHIQKSFFKKLSAISLPNAIEADFGFRITNVNAGSDLFGVRQSATKTGPKKSNSSDSLFIYNSFKKSSITKTELYAVINEPSSSPLIFIILIADLFQLSSFSLSNLTSDTREERPFCVHRLIRPLI</sequence>
<protein>
    <submittedName>
        <fullName evidence="1">Uncharacterized protein</fullName>
    </submittedName>
</protein>
<keyword evidence="2" id="KW-1185">Reference proteome</keyword>
<organism evidence="1 2">
    <name type="scientific">Trichomonas vaginalis (strain ATCC PRA-98 / G3)</name>
    <dbReference type="NCBI Taxonomy" id="412133"/>
    <lineage>
        <taxon>Eukaryota</taxon>
        <taxon>Metamonada</taxon>
        <taxon>Parabasalia</taxon>
        <taxon>Trichomonadida</taxon>
        <taxon>Trichomonadidae</taxon>
        <taxon>Trichomonas</taxon>
    </lineage>
</organism>
<dbReference type="InParanoid" id="A2EFF1"/>
<name>A2EFF1_TRIV3</name>
<reference evidence="1" key="2">
    <citation type="journal article" date="2007" name="Science">
        <title>Draft genome sequence of the sexually transmitted pathogen Trichomonas vaginalis.</title>
        <authorList>
            <person name="Carlton J.M."/>
            <person name="Hirt R.P."/>
            <person name="Silva J.C."/>
            <person name="Delcher A.L."/>
            <person name="Schatz M."/>
            <person name="Zhao Q."/>
            <person name="Wortman J.R."/>
            <person name="Bidwell S.L."/>
            <person name="Alsmark U.C.M."/>
            <person name="Besteiro S."/>
            <person name="Sicheritz-Ponten T."/>
            <person name="Noel C.J."/>
            <person name="Dacks J.B."/>
            <person name="Foster P.G."/>
            <person name="Simillion C."/>
            <person name="Van de Peer Y."/>
            <person name="Miranda-Saavedra D."/>
            <person name="Barton G.J."/>
            <person name="Westrop G.D."/>
            <person name="Mueller S."/>
            <person name="Dessi D."/>
            <person name="Fiori P.L."/>
            <person name="Ren Q."/>
            <person name="Paulsen I."/>
            <person name="Zhang H."/>
            <person name="Bastida-Corcuera F.D."/>
            <person name="Simoes-Barbosa A."/>
            <person name="Brown M.T."/>
            <person name="Hayes R.D."/>
            <person name="Mukherjee M."/>
            <person name="Okumura C.Y."/>
            <person name="Schneider R."/>
            <person name="Smith A.J."/>
            <person name="Vanacova S."/>
            <person name="Villalvazo M."/>
            <person name="Haas B.J."/>
            <person name="Pertea M."/>
            <person name="Feldblyum T.V."/>
            <person name="Utterback T.R."/>
            <person name="Shu C.L."/>
            <person name="Osoegawa K."/>
            <person name="de Jong P.J."/>
            <person name="Hrdy I."/>
            <person name="Horvathova L."/>
            <person name="Zubacova Z."/>
            <person name="Dolezal P."/>
            <person name="Malik S.B."/>
            <person name="Logsdon J.M. Jr."/>
            <person name="Henze K."/>
            <person name="Gupta A."/>
            <person name="Wang C.C."/>
            <person name="Dunne R.L."/>
            <person name="Upcroft J.A."/>
            <person name="Upcroft P."/>
            <person name="White O."/>
            <person name="Salzberg S.L."/>
            <person name="Tang P."/>
            <person name="Chiu C.-H."/>
            <person name="Lee Y.-S."/>
            <person name="Embley T.M."/>
            <person name="Coombs G.H."/>
            <person name="Mottram J.C."/>
            <person name="Tachezy J."/>
            <person name="Fraser-Liggett C.M."/>
            <person name="Johnson P.J."/>
        </authorList>
    </citation>
    <scope>NUCLEOTIDE SEQUENCE [LARGE SCALE GENOMIC DNA]</scope>
    <source>
        <strain evidence="1">G3</strain>
    </source>
</reference>
<dbReference type="RefSeq" id="XP_001320871.1">
    <property type="nucleotide sequence ID" value="XM_001320836.1"/>
</dbReference>
<proteinExistence type="predicted"/>
<gene>
    <name evidence="1" type="ORF">TVAG_240090</name>
</gene>
<dbReference type="EMBL" id="DS113374">
    <property type="protein sequence ID" value="EAY08648.1"/>
    <property type="molecule type" value="Genomic_DNA"/>
</dbReference>